<proteinExistence type="inferred from homology"/>
<accession>A0A2S7EQ38</accession>
<dbReference type="FunFam" id="3.40.50.720:FF:000084">
    <property type="entry name" value="Short-chain dehydrogenase reductase"/>
    <property type="match status" value="1"/>
</dbReference>
<dbReference type="PRINTS" id="PR00081">
    <property type="entry name" value="GDHRDH"/>
</dbReference>
<reference evidence="4" key="1">
    <citation type="submission" date="2016-08" db="EMBL/GenBank/DDBJ databases">
        <authorList>
            <person name="Merda D."/>
            <person name="Briand M."/>
            <person name="Taghouti G."/>
            <person name="Carrere S."/>
            <person name="Gouzy J."/>
            <person name="Portier P."/>
            <person name="Jacques M.-A."/>
            <person name="Fischer-Le Saux M."/>
        </authorList>
    </citation>
    <scope>NUCLEOTIDE SEQUENCE [LARGE SCALE GENOMIC DNA]</scope>
    <source>
        <strain evidence="4">CFBP1156</strain>
    </source>
</reference>
<comment type="caution">
    <text evidence="3">The sequence shown here is derived from an EMBL/GenBank/DDBJ whole genome shotgun (WGS) entry which is preliminary data.</text>
</comment>
<organism evidence="3 4">
    <name type="scientific">Xanthomonas hyacinthi</name>
    <dbReference type="NCBI Taxonomy" id="56455"/>
    <lineage>
        <taxon>Bacteria</taxon>
        <taxon>Pseudomonadati</taxon>
        <taxon>Pseudomonadota</taxon>
        <taxon>Gammaproteobacteria</taxon>
        <taxon>Lysobacterales</taxon>
        <taxon>Lysobacteraceae</taxon>
        <taxon>Xanthomonas</taxon>
    </lineage>
</organism>
<dbReference type="GO" id="GO:0047936">
    <property type="term" value="F:glucose 1-dehydrogenase [NAD(P)+] activity"/>
    <property type="evidence" value="ECO:0007669"/>
    <property type="project" value="UniProtKB-EC"/>
</dbReference>
<evidence type="ECO:0000313" key="3">
    <source>
        <dbReference type="EMBL" id="PPU95193.1"/>
    </source>
</evidence>
<keyword evidence="2 3" id="KW-0560">Oxidoreductase</keyword>
<dbReference type="PRINTS" id="PR00080">
    <property type="entry name" value="SDRFAMILY"/>
</dbReference>
<dbReference type="CDD" id="cd05233">
    <property type="entry name" value="SDR_c"/>
    <property type="match status" value="1"/>
</dbReference>
<name>A0A2S7EQ38_9XANT</name>
<evidence type="ECO:0000313" key="4">
    <source>
        <dbReference type="Proteomes" id="UP000238261"/>
    </source>
</evidence>
<dbReference type="Gene3D" id="3.40.50.720">
    <property type="entry name" value="NAD(P)-binding Rossmann-like Domain"/>
    <property type="match status" value="1"/>
</dbReference>
<keyword evidence="4" id="KW-1185">Reference proteome</keyword>
<dbReference type="EC" id="1.1.1.47" evidence="3"/>
<dbReference type="PANTHER" id="PTHR48107">
    <property type="entry name" value="NADPH-DEPENDENT ALDEHYDE REDUCTASE-LIKE PROTEIN, CHLOROPLASTIC-RELATED"/>
    <property type="match status" value="1"/>
</dbReference>
<dbReference type="InterPro" id="IPR002347">
    <property type="entry name" value="SDR_fam"/>
</dbReference>
<dbReference type="PANTHER" id="PTHR48107:SF7">
    <property type="entry name" value="RE15974P"/>
    <property type="match status" value="1"/>
</dbReference>
<dbReference type="InterPro" id="IPR036291">
    <property type="entry name" value="NAD(P)-bd_dom_sf"/>
</dbReference>
<protein>
    <submittedName>
        <fullName evidence="3">NAD(P)-dependent oxidoreductase</fullName>
        <ecNumber evidence="3">1.1.1.47</ecNumber>
    </submittedName>
</protein>
<evidence type="ECO:0000256" key="1">
    <source>
        <dbReference type="ARBA" id="ARBA00006484"/>
    </source>
</evidence>
<dbReference type="Proteomes" id="UP000238261">
    <property type="component" value="Unassembled WGS sequence"/>
</dbReference>
<comment type="similarity">
    <text evidence="1">Belongs to the short-chain dehydrogenases/reductases (SDR) family.</text>
</comment>
<dbReference type="AlphaFoldDB" id="A0A2S7EQ38"/>
<dbReference type="RefSeq" id="WP_046980053.1">
    <property type="nucleotide sequence ID" value="NZ_CP043476.1"/>
</dbReference>
<dbReference type="Pfam" id="PF13561">
    <property type="entry name" value="adh_short_C2"/>
    <property type="match status" value="1"/>
</dbReference>
<dbReference type="EMBL" id="MDEG01000032">
    <property type="protein sequence ID" value="PPU95193.1"/>
    <property type="molecule type" value="Genomic_DNA"/>
</dbReference>
<dbReference type="SUPFAM" id="SSF51735">
    <property type="entry name" value="NAD(P)-binding Rossmann-fold domains"/>
    <property type="match status" value="1"/>
</dbReference>
<dbReference type="OrthoDB" id="9803333at2"/>
<gene>
    <name evidence="3" type="ORF">XhyaCFBP1156_19525</name>
</gene>
<sequence>MAELALVTGGSRGIGAAIALKFGGLGYHVVLTYTREAAAAERIVQTIVAAGGKAQAMQLDIACEQQVLTLFNTLDQQDEPLTLLVNNAGITEGFCRLEALTLEQLQRVFQVNVFGAFLCAREAVRRMGYSRGGHGGSIINVSSRAAQLGGGGEWIHYAATKGAIDSLTHGLAKEVAGDGIRVNAVAPGLIETDLHAAAGKPDRAATLATAVPMERAGQPEEVADCVAWLASAAATYVTGAIVPVAGGR</sequence>
<evidence type="ECO:0000256" key="2">
    <source>
        <dbReference type="ARBA" id="ARBA00023002"/>
    </source>
</evidence>